<dbReference type="PANTHER" id="PTHR21017">
    <property type="entry name" value="NIPSNAP-RELATED"/>
    <property type="match status" value="1"/>
</dbReference>
<dbReference type="InterPro" id="IPR011008">
    <property type="entry name" value="Dimeric_a/b-barrel"/>
</dbReference>
<evidence type="ECO:0000259" key="2">
    <source>
        <dbReference type="Pfam" id="PF07978"/>
    </source>
</evidence>
<reference evidence="4" key="1">
    <citation type="journal article" date="2017" name="Nucleic Acids Res.">
        <title>Proteogenomics produces comprehensive and highly accurate protein-coding gene annotation in a complete genome assembly of Malassezia sympodialis.</title>
        <authorList>
            <person name="Zhu Y."/>
            <person name="Engstroem P.G."/>
            <person name="Tellgren-Roth C."/>
            <person name="Baudo C.D."/>
            <person name="Kennell J.C."/>
            <person name="Sun S."/>
            <person name="Billmyre R.B."/>
            <person name="Schroeder M.S."/>
            <person name="Andersson A."/>
            <person name="Holm T."/>
            <person name="Sigurgeirsson B."/>
            <person name="Wu G."/>
            <person name="Sankaranarayanan S.R."/>
            <person name="Siddharthan R."/>
            <person name="Sanyal K."/>
            <person name="Lundeberg J."/>
            <person name="Nystedt B."/>
            <person name="Boekhout T."/>
            <person name="Dawson T.L. Jr."/>
            <person name="Heitman J."/>
            <person name="Scheynius A."/>
            <person name="Lehtioe J."/>
        </authorList>
    </citation>
    <scope>NUCLEOTIDE SEQUENCE [LARGE SCALE GENOMIC DNA]</scope>
    <source>
        <strain evidence="4">ATCC 42132</strain>
    </source>
</reference>
<dbReference type="InterPro" id="IPR012577">
    <property type="entry name" value="NIPSNAP"/>
</dbReference>
<dbReference type="PANTHER" id="PTHR21017:SF17">
    <property type="entry name" value="PROTEIN NIPSNAP"/>
    <property type="match status" value="1"/>
</dbReference>
<dbReference type="GO" id="GO:0000423">
    <property type="term" value="P:mitophagy"/>
    <property type="evidence" value="ECO:0007669"/>
    <property type="project" value="UniProtKB-ARBA"/>
</dbReference>
<comment type="similarity">
    <text evidence="1">Belongs to the NipSnap family.</text>
</comment>
<dbReference type="STRING" id="1230383.A0A1M8A7L1"/>
<evidence type="ECO:0000313" key="3">
    <source>
        <dbReference type="EMBL" id="SHO78480.1"/>
    </source>
</evidence>
<keyword evidence="4" id="KW-1185">Reference proteome</keyword>
<dbReference type="Pfam" id="PF07978">
    <property type="entry name" value="NIPSNAP"/>
    <property type="match status" value="2"/>
</dbReference>
<organism evidence="3 4">
    <name type="scientific">Malassezia sympodialis (strain ATCC 42132)</name>
    <name type="common">Atopic eczema-associated yeast</name>
    <dbReference type="NCBI Taxonomy" id="1230383"/>
    <lineage>
        <taxon>Eukaryota</taxon>
        <taxon>Fungi</taxon>
        <taxon>Dikarya</taxon>
        <taxon>Basidiomycota</taxon>
        <taxon>Ustilaginomycotina</taxon>
        <taxon>Malasseziomycetes</taxon>
        <taxon>Malasseziales</taxon>
        <taxon>Malasseziaceae</taxon>
        <taxon>Malassezia</taxon>
    </lineage>
</organism>
<dbReference type="VEuPathDB" id="FungiDB:MSYG_2826"/>
<feature type="domain" description="NIPSNAP" evidence="2">
    <location>
        <begin position="49"/>
        <end position="130"/>
    </location>
</feature>
<dbReference type="FunFam" id="3.30.70.100:FF:000004">
    <property type="entry name" value="NIPSNAP family protein"/>
    <property type="match status" value="1"/>
</dbReference>
<protein>
    <recommendedName>
        <fullName evidence="2">NIPSNAP domain-containing protein</fullName>
    </recommendedName>
</protein>
<accession>A0A1M8A7L1</accession>
<feature type="domain" description="NIPSNAP" evidence="2">
    <location>
        <begin position="161"/>
        <end position="255"/>
    </location>
</feature>
<dbReference type="EMBL" id="LT671824">
    <property type="protein sequence ID" value="SHO78480.1"/>
    <property type="molecule type" value="Genomic_DNA"/>
</dbReference>
<dbReference type="InterPro" id="IPR051557">
    <property type="entry name" value="NipSnap_domain"/>
</dbReference>
<dbReference type="SUPFAM" id="SSF54909">
    <property type="entry name" value="Dimeric alpha+beta barrel"/>
    <property type="match status" value="2"/>
</dbReference>
<dbReference type="OrthoDB" id="10262843at2759"/>
<gene>
    <name evidence="3" type="ORF">MSYG_2826</name>
</gene>
<evidence type="ECO:0000313" key="4">
    <source>
        <dbReference type="Proteomes" id="UP000186303"/>
    </source>
</evidence>
<dbReference type="AlphaFoldDB" id="A0A1M8A7L1"/>
<dbReference type="Gene3D" id="3.30.70.100">
    <property type="match status" value="2"/>
</dbReference>
<evidence type="ECO:0000256" key="1">
    <source>
        <dbReference type="ARBA" id="ARBA00005291"/>
    </source>
</evidence>
<dbReference type="GO" id="GO:0005739">
    <property type="term" value="C:mitochondrion"/>
    <property type="evidence" value="ECO:0007669"/>
    <property type="project" value="TreeGrafter"/>
</dbReference>
<sequence>MWRRQVGLHAARLHTCAPRTNGNLFQTLLHGEGGAEALSHKPGTDNYVYELQRVAVKPEHVAPYTQAMESMAHQVAVKYGSAAEHMGSWEVVVGDMGHFYHVWRYAGYEGFDKVSREFRSDPLLIEHHEHIAPMLQHRRNWLTQAFTFWQNTDWDLGDGVYELRTYQLQPGHLLEWERIWRQGLEARRPFTEPLGAWFSRLGELHQVFHLWKFDSMEDRARIRAAAWQVEAWSNTVNQTTRLVQHQRAEILRLCSSR</sequence>
<dbReference type="Proteomes" id="UP000186303">
    <property type="component" value="Chromosome 4"/>
</dbReference>
<proteinExistence type="inferred from homology"/>
<name>A0A1M8A7L1_MALS4</name>